<evidence type="ECO:0000313" key="2">
    <source>
        <dbReference type="Proteomes" id="UP001164539"/>
    </source>
</evidence>
<gene>
    <name evidence="1" type="ORF">OWV82_017461</name>
</gene>
<dbReference type="Proteomes" id="UP001164539">
    <property type="component" value="Chromosome 9"/>
</dbReference>
<keyword evidence="2" id="KW-1185">Reference proteome</keyword>
<dbReference type="EMBL" id="CM051402">
    <property type="protein sequence ID" value="KAJ4711437.1"/>
    <property type="molecule type" value="Genomic_DNA"/>
</dbReference>
<evidence type="ECO:0000313" key="1">
    <source>
        <dbReference type="EMBL" id="KAJ4711437.1"/>
    </source>
</evidence>
<proteinExistence type="predicted"/>
<sequence length="160" mass="17021">MDSFFNNKPTNTNTDSKQQQHHQPSSSELLASAKYAAEAIKSTFSNESDKVDKAKAAAAAEDLLGAASRYGNLEDKSFGKYVEKAENYLHQYHSSHPATTTNTSGHSAAYGAEHSSVPSGHSGSAHGGEHSSVPSVDSDEKSGSGFGDYFKMAEGFLKKN</sequence>
<organism evidence="1 2">
    <name type="scientific">Melia azedarach</name>
    <name type="common">Chinaberry tree</name>
    <dbReference type="NCBI Taxonomy" id="155640"/>
    <lineage>
        <taxon>Eukaryota</taxon>
        <taxon>Viridiplantae</taxon>
        <taxon>Streptophyta</taxon>
        <taxon>Embryophyta</taxon>
        <taxon>Tracheophyta</taxon>
        <taxon>Spermatophyta</taxon>
        <taxon>Magnoliopsida</taxon>
        <taxon>eudicotyledons</taxon>
        <taxon>Gunneridae</taxon>
        <taxon>Pentapetalae</taxon>
        <taxon>rosids</taxon>
        <taxon>malvids</taxon>
        <taxon>Sapindales</taxon>
        <taxon>Meliaceae</taxon>
        <taxon>Melia</taxon>
    </lineage>
</organism>
<reference evidence="1 2" key="1">
    <citation type="journal article" date="2023" name="Science">
        <title>Complex scaffold remodeling in plant triterpene biosynthesis.</title>
        <authorList>
            <person name="De La Pena R."/>
            <person name="Hodgson H."/>
            <person name="Liu J.C."/>
            <person name="Stephenson M.J."/>
            <person name="Martin A.C."/>
            <person name="Owen C."/>
            <person name="Harkess A."/>
            <person name="Leebens-Mack J."/>
            <person name="Jimenez L.E."/>
            <person name="Osbourn A."/>
            <person name="Sattely E.S."/>
        </authorList>
    </citation>
    <scope>NUCLEOTIDE SEQUENCE [LARGE SCALE GENOMIC DNA]</scope>
    <source>
        <strain evidence="2">cv. JPN11</strain>
        <tissue evidence="1">Leaf</tissue>
    </source>
</reference>
<comment type="caution">
    <text evidence="1">The sequence shown here is derived from an EMBL/GenBank/DDBJ whole genome shotgun (WGS) entry which is preliminary data.</text>
</comment>
<name>A0ACC1XKJ6_MELAZ</name>
<protein>
    <submittedName>
        <fullName evidence="1">Nodulin-related protein 1</fullName>
    </submittedName>
</protein>
<accession>A0ACC1XKJ6</accession>